<dbReference type="EMBL" id="JAAPAO010000442">
    <property type="protein sequence ID" value="KAF4659728.1"/>
    <property type="molecule type" value="Genomic_DNA"/>
</dbReference>
<feature type="compositionally biased region" description="Basic residues" evidence="1">
    <location>
        <begin position="35"/>
        <end position="57"/>
    </location>
</feature>
<gene>
    <name evidence="2" type="ORF">FOL47_007473</name>
</gene>
<dbReference type="PANTHER" id="PTHR35871">
    <property type="entry name" value="EXPRESSED PROTEIN"/>
    <property type="match status" value="1"/>
</dbReference>
<proteinExistence type="predicted"/>
<evidence type="ECO:0000256" key="1">
    <source>
        <dbReference type="SAM" id="MobiDB-lite"/>
    </source>
</evidence>
<dbReference type="OrthoDB" id="6511194at2759"/>
<evidence type="ECO:0000313" key="2">
    <source>
        <dbReference type="EMBL" id="KAF4659728.1"/>
    </source>
</evidence>
<name>A0A7J6LKD4_PERCH</name>
<reference evidence="2 3" key="1">
    <citation type="submission" date="2020-04" db="EMBL/GenBank/DDBJ databases">
        <title>Perkinsus chesapeaki whole genome sequence.</title>
        <authorList>
            <person name="Bogema D.R."/>
        </authorList>
    </citation>
    <scope>NUCLEOTIDE SEQUENCE [LARGE SCALE GENOMIC DNA]</scope>
    <source>
        <strain evidence="2">ATCC PRA-425</strain>
    </source>
</reference>
<sequence>MHSPSDSTEALGPSQSSATSTGLSASNAEEDLTPHYKRTLAKAKAKGRPKKSLRLKAVKGSSEEPVTPHLHKYDTRNQPLTRAQKRDMSRKPKPPVKRQKSVLLPRKGTRPQSKGVRAEREARRVERDEEVNNLLDSLRLQNPLDEMSLHLKKRLAVYISLTQLYGCYGWKSRTVVEEFVADLLDLKPSSGRRWSHEYETNHFLEEDRRGKHSKVRSPVYDHLQLNDEDKYSSRTVSRWLHALGFSVHSVENTLYVDGHEREDVVADRKRLYNELEEVRPSLLTIDDSTLEQVDNEGATHVLISQDEKIHHSGDTQRRYWSDGRFTKLRQKSLGRTVMTSDFLSEIYGFVRYSEEDILVPGERTGSVLDVAADGYYNNDRCLVDFLECSEAVKTLSGGKLGYVNILFDWSLI</sequence>
<comment type="caution">
    <text evidence="2">The sequence shown here is derived from an EMBL/GenBank/DDBJ whole genome shotgun (WGS) entry which is preliminary data.</text>
</comment>
<organism evidence="2 3">
    <name type="scientific">Perkinsus chesapeaki</name>
    <name type="common">Clam parasite</name>
    <name type="synonym">Perkinsus andrewsi</name>
    <dbReference type="NCBI Taxonomy" id="330153"/>
    <lineage>
        <taxon>Eukaryota</taxon>
        <taxon>Sar</taxon>
        <taxon>Alveolata</taxon>
        <taxon>Perkinsozoa</taxon>
        <taxon>Perkinsea</taxon>
        <taxon>Perkinsida</taxon>
        <taxon>Perkinsidae</taxon>
        <taxon>Perkinsus</taxon>
    </lineage>
</organism>
<dbReference type="Proteomes" id="UP000591131">
    <property type="component" value="Unassembled WGS sequence"/>
</dbReference>
<feature type="compositionally biased region" description="Polar residues" evidence="1">
    <location>
        <begin position="1"/>
        <end position="27"/>
    </location>
</feature>
<keyword evidence="3" id="KW-1185">Reference proteome</keyword>
<protein>
    <submittedName>
        <fullName evidence="2">Uncharacterized protein</fullName>
    </submittedName>
</protein>
<feature type="region of interest" description="Disordered" evidence="1">
    <location>
        <begin position="1"/>
        <end position="124"/>
    </location>
</feature>
<evidence type="ECO:0000313" key="3">
    <source>
        <dbReference type="Proteomes" id="UP000591131"/>
    </source>
</evidence>
<dbReference type="PANTHER" id="PTHR35871:SF1">
    <property type="entry name" value="CXC1-LIKE CYSTEINE CLUSTER ASSOCIATED WITH KDZ TRANSPOSASES DOMAIN-CONTAINING PROTEIN"/>
    <property type="match status" value="1"/>
</dbReference>
<accession>A0A7J6LKD4</accession>
<dbReference type="AlphaFoldDB" id="A0A7J6LKD4"/>
<feature type="compositionally biased region" description="Basic residues" evidence="1">
    <location>
        <begin position="91"/>
        <end position="100"/>
    </location>
</feature>